<dbReference type="InterPro" id="IPR036372">
    <property type="entry name" value="BEACH_dom_sf"/>
</dbReference>
<feature type="compositionally biased region" description="Low complexity" evidence="4">
    <location>
        <begin position="875"/>
        <end position="892"/>
    </location>
</feature>
<accession>A0ABQ9EWX3</accession>
<dbReference type="Gene3D" id="2.130.10.10">
    <property type="entry name" value="YVTN repeat-like/Quinoprotein amine dehydrogenase"/>
    <property type="match status" value="2"/>
</dbReference>
<dbReference type="CDD" id="cd06071">
    <property type="entry name" value="Beach"/>
    <property type="match status" value="1"/>
</dbReference>
<dbReference type="Gene3D" id="1.10.1540.10">
    <property type="entry name" value="BEACH domain"/>
    <property type="match status" value="1"/>
</dbReference>
<feature type="region of interest" description="Disordered" evidence="4">
    <location>
        <begin position="869"/>
        <end position="892"/>
    </location>
</feature>
<gene>
    <name evidence="7" type="ORF">KUTeg_013345</name>
</gene>
<feature type="compositionally biased region" description="Basic and acidic residues" evidence="4">
    <location>
        <begin position="413"/>
        <end position="424"/>
    </location>
</feature>
<evidence type="ECO:0000313" key="8">
    <source>
        <dbReference type="Proteomes" id="UP001217089"/>
    </source>
</evidence>
<dbReference type="InterPro" id="IPR011993">
    <property type="entry name" value="PH-like_dom_sf"/>
</dbReference>
<keyword evidence="2" id="KW-0677">Repeat</keyword>
<evidence type="ECO:0000313" key="7">
    <source>
        <dbReference type="EMBL" id="KAJ8308471.1"/>
    </source>
</evidence>
<dbReference type="Pfam" id="PF00400">
    <property type="entry name" value="WD40"/>
    <property type="match status" value="1"/>
</dbReference>
<dbReference type="PROSITE" id="PS51783">
    <property type="entry name" value="PH_BEACH"/>
    <property type="match status" value="1"/>
</dbReference>
<comment type="caution">
    <text evidence="7">The sequence shown here is derived from an EMBL/GenBank/DDBJ whole genome shotgun (WGS) entry which is preliminary data.</text>
</comment>
<feature type="repeat" description="WD" evidence="3">
    <location>
        <begin position="1904"/>
        <end position="1945"/>
    </location>
</feature>
<evidence type="ECO:0000256" key="3">
    <source>
        <dbReference type="PROSITE-ProRule" id="PRU00221"/>
    </source>
</evidence>
<dbReference type="SUPFAM" id="SSF50978">
    <property type="entry name" value="WD40 repeat-like"/>
    <property type="match status" value="1"/>
</dbReference>
<dbReference type="Proteomes" id="UP001217089">
    <property type="component" value="Unassembled WGS sequence"/>
</dbReference>
<evidence type="ECO:0000256" key="1">
    <source>
        <dbReference type="ARBA" id="ARBA00022574"/>
    </source>
</evidence>
<dbReference type="Gene3D" id="2.30.29.30">
    <property type="entry name" value="Pleckstrin-homology domain (PH domain)/Phosphotyrosine-binding domain (PTB)"/>
    <property type="match status" value="1"/>
</dbReference>
<proteinExistence type="predicted"/>
<feature type="domain" description="BEACH-type PH" evidence="6">
    <location>
        <begin position="1295"/>
        <end position="1402"/>
    </location>
</feature>
<dbReference type="InterPro" id="IPR015943">
    <property type="entry name" value="WD40/YVTN_repeat-like_dom_sf"/>
</dbReference>
<dbReference type="InterPro" id="IPR036322">
    <property type="entry name" value="WD40_repeat_dom_sf"/>
</dbReference>
<name>A0ABQ9EWX3_TEGGR</name>
<dbReference type="SUPFAM" id="SSF50729">
    <property type="entry name" value="PH domain-like"/>
    <property type="match status" value="1"/>
</dbReference>
<dbReference type="InterPro" id="IPR000409">
    <property type="entry name" value="BEACH_dom"/>
</dbReference>
<dbReference type="SMART" id="SM01026">
    <property type="entry name" value="Beach"/>
    <property type="match status" value="1"/>
</dbReference>
<evidence type="ECO:0000259" key="5">
    <source>
        <dbReference type="PROSITE" id="PS50197"/>
    </source>
</evidence>
<dbReference type="EMBL" id="JARBDR010000657">
    <property type="protein sequence ID" value="KAJ8308471.1"/>
    <property type="molecule type" value="Genomic_DNA"/>
</dbReference>
<dbReference type="Pfam" id="PF14844">
    <property type="entry name" value="PH_BEACH"/>
    <property type="match status" value="1"/>
</dbReference>
<dbReference type="SMART" id="SM00320">
    <property type="entry name" value="WD40"/>
    <property type="match status" value="6"/>
</dbReference>
<feature type="region of interest" description="Disordered" evidence="4">
    <location>
        <begin position="408"/>
        <end position="443"/>
    </location>
</feature>
<dbReference type="InterPro" id="IPR023362">
    <property type="entry name" value="PH-BEACH_dom"/>
</dbReference>
<dbReference type="SUPFAM" id="SSF81837">
    <property type="entry name" value="BEACH domain"/>
    <property type="match status" value="1"/>
</dbReference>
<dbReference type="InterPro" id="IPR050865">
    <property type="entry name" value="BEACH_Domain"/>
</dbReference>
<evidence type="ECO:0008006" key="9">
    <source>
        <dbReference type="Google" id="ProtNLM"/>
    </source>
</evidence>
<dbReference type="PROSITE" id="PS50197">
    <property type="entry name" value="BEACH"/>
    <property type="match status" value="1"/>
</dbReference>
<dbReference type="PROSITE" id="PS50082">
    <property type="entry name" value="WD_REPEATS_2"/>
    <property type="match status" value="1"/>
</dbReference>
<sequence>MGLPSQQRFDSSYLAQNPVVVKSMSSNAVSSQKHYGLEKAIMETGGLEAILFLTAKVYEDNNHDNHEKDQEHELLQAKALHLLFTLVNHSSTLAKDFVECNGYCLLSKVLTSSRSIVGYHTLKVLMDASTTEPVFRCDPETGNLILRRKSEAMVKNITVITDLILNWKIWEGAEEGVHLLLFLSLASLVREDHHYQRFNVIQFQSVNLISKIFCNYQERIQDGCPSFSPEISQCVISILQSMMGTPPDLHLIVAICDFLLLVHPAANTYISHSQSGFYFSLDCDTPTGPVTHWNQDIRNKLPHPANMSTPIKQDNDTDLESKHGSEKKKKLNFEEVGKYAEKEDMYPKLNEMSPKEMVDMGKTEKQISDDTDVPPTILDFVKGDKATSEETCDSAESALDFSVDVISNEASESESKDQKSHSEIETVSDLEEAEGQTKVHKLKPGSSNVSLTLADFCEIEDGKYSVSLDAGSASGGQSSQMFSDTDSEFSIIGMLAPKTDVHFDKNIEILEHEKGLIALCVGLLQTLVTIVVTLPDNLTDKVLQKIIKTEILIVLAHNSSPEIRTAVLRLLNAYLTRASSEHIENFIQKNGFHLLGAQLYQYPTHEEQLQEVMSLILGKPFCLQDRIDTNYLNINDISEVQQSALILFLSVLENTVSDVALCHNALCIALQMFEGAPLIGSLMLEHGFFTVLCNMVIKINRSENSGTDLDGINENQIILEDLQTIICNIAVREFSASGTIHQQQFEEVLDFLYYIELKEQKTFGIRSVQVQTLKTLQLNVILAILQYIEKASQENKHSSGWLSRQTSSPNVSTDNDLSAHFSQLSTSFLQTKRHNFSTSSLHQGTTRSSQAAPPLMKYSASTSVLIDPRLQDVRSGSPTSECESSSSSLQSLYPPISCSVSSDSSKFPSSPKSGFSFPFRFGKKKRLQIFPASQSDLIDRFKKILITSVDLVVFSNKEEIKRQPNEKKMILLYEKPKPVAMETSYIKRLFDFMYRAFEMTLAQDKNSSRRNRYVIMWGAKDVTRVQLGRLMVYMISNKHDFDDRTYVMSYMLGESRGQEILKKLLTTQELGNEMAFYLHDLLTVWEDWCNTQQREDAFRFLNIIKRAGFTVVSPSVRPTHQELEYLREEKKQLDMNVERGRQVLQKKREPAFTRLLHKNDKLCTQLSALAMEVTQSVTQLQTLERNKFVEHIKRSMTKKIQIKKCWQQIVQNLTHERAVWYCPESYPRSWQLDPTEGPGRVRKRLKRCHLGIDSCFLSEEYRHNLDSEKHDPPLIYLFEDDHQMSDSAALIYQLYKNEKIQHTYKCTAVAPNSESRGELLVGENSVFFVADEAISDANYTQVLLGNKDQLSMTWPYEDLQEIHKRWFQLRDIGIEIFLTSGKTCLLACQSKQDRDSLYQHIKGLELPNLVETENLTLAEIQRSWVEGYMTNFDYLTHLNKLAGRSFNDLMQYPVFPFILKEYTTDDLNLKDPGIYRNLSKPISVQEKSREQKYLDNYRILEEEYKKSDQDNISGMRVAPFHYGSHYSNSGSVLHFLVRLPPYTKMFLNFQDNNFDIPDRTFHSMQTTWRLASYQSTSDAKELIPEFFFLPEIFVNSEGFKFGQRQNGEVVWDIQLPPWCKSNPRLFTLIHRQALESDYVSQNLHNWIDLVFGSKQQGELAIKAINVFHPATYFGIDVNSVRDPVKRHALRTMVKTYGQTPKQLFRNPHPQRVTSQSLDNPVSSGVLTQLFQNSFSASTQMDQGHLPYIKSPLNTVTGLKWGSYVGSPHLPPPTVVWQEKFESSVASLEASPTGDVFGVGADSFCLMMHSKQKVLRVFNSTDVVWAAIISWKHPDGILRIKNHKEKPLVNFMHESPTDLVTCCASLPDCRLLFVGGSSGLITIYQTVFNTSKESNIQVRGSKTVLLGHKATVNCLVVCKPYSILISASDDHTCIIWDLNRLCYVRSIDSHKAGVKVVAISPTLGDIASCSPQGMGSRLDLHTVNAELVATKYCDDTINCLAFSSAPEGKSVNIIAGGLSSGNIRIWSSWDLSHLRDLQQDNLIARPVISLTFTHDSQRLYMSTSDGTVSLWESPPFGRLRPHNFTAFL</sequence>
<protein>
    <recommendedName>
        <fullName evidence="9">Lysosomal-trafficking regulator</fullName>
    </recommendedName>
</protein>
<evidence type="ECO:0000256" key="2">
    <source>
        <dbReference type="ARBA" id="ARBA00022737"/>
    </source>
</evidence>
<feature type="domain" description="BEACH" evidence="5">
    <location>
        <begin position="1409"/>
        <end position="1711"/>
    </location>
</feature>
<keyword evidence="1 3" id="KW-0853">WD repeat</keyword>
<organism evidence="7 8">
    <name type="scientific">Tegillarca granosa</name>
    <name type="common">Malaysian cockle</name>
    <name type="synonym">Anadara granosa</name>
    <dbReference type="NCBI Taxonomy" id="220873"/>
    <lineage>
        <taxon>Eukaryota</taxon>
        <taxon>Metazoa</taxon>
        <taxon>Spiralia</taxon>
        <taxon>Lophotrochozoa</taxon>
        <taxon>Mollusca</taxon>
        <taxon>Bivalvia</taxon>
        <taxon>Autobranchia</taxon>
        <taxon>Pteriomorphia</taxon>
        <taxon>Arcoida</taxon>
        <taxon>Arcoidea</taxon>
        <taxon>Arcidae</taxon>
        <taxon>Tegillarca</taxon>
    </lineage>
</organism>
<feature type="compositionally biased region" description="Basic and acidic residues" evidence="4">
    <location>
        <begin position="313"/>
        <end position="324"/>
    </location>
</feature>
<reference evidence="7 8" key="1">
    <citation type="submission" date="2022-12" db="EMBL/GenBank/DDBJ databases">
        <title>Chromosome-level genome of Tegillarca granosa.</title>
        <authorList>
            <person name="Kim J."/>
        </authorList>
    </citation>
    <scope>NUCLEOTIDE SEQUENCE [LARGE SCALE GENOMIC DNA]</scope>
    <source>
        <strain evidence="7">Teg-2019</strain>
        <tissue evidence="7">Adductor muscle</tissue>
    </source>
</reference>
<keyword evidence="8" id="KW-1185">Reference proteome</keyword>
<dbReference type="PROSITE" id="PS00678">
    <property type="entry name" value="WD_REPEATS_1"/>
    <property type="match status" value="1"/>
</dbReference>
<evidence type="ECO:0000256" key="4">
    <source>
        <dbReference type="SAM" id="MobiDB-lite"/>
    </source>
</evidence>
<evidence type="ECO:0000259" key="6">
    <source>
        <dbReference type="PROSITE" id="PS51783"/>
    </source>
</evidence>
<dbReference type="InterPro" id="IPR001680">
    <property type="entry name" value="WD40_rpt"/>
</dbReference>
<dbReference type="PROSITE" id="PS50294">
    <property type="entry name" value="WD_REPEATS_REGION"/>
    <property type="match status" value="1"/>
</dbReference>
<dbReference type="Pfam" id="PF02138">
    <property type="entry name" value="Beach"/>
    <property type="match status" value="1"/>
</dbReference>
<feature type="region of interest" description="Disordered" evidence="4">
    <location>
        <begin position="303"/>
        <end position="327"/>
    </location>
</feature>
<dbReference type="CDD" id="cd01201">
    <property type="entry name" value="PH_BEACH"/>
    <property type="match status" value="1"/>
</dbReference>
<dbReference type="PANTHER" id="PTHR13743">
    <property type="entry name" value="BEIGE/BEACH-RELATED"/>
    <property type="match status" value="1"/>
</dbReference>
<dbReference type="InterPro" id="IPR019775">
    <property type="entry name" value="WD40_repeat_CS"/>
</dbReference>
<dbReference type="PANTHER" id="PTHR13743:SF86">
    <property type="entry name" value="LYSOSOMAL-TRAFFICKING REGULATOR"/>
    <property type="match status" value="1"/>
</dbReference>